<dbReference type="Pfam" id="PF21965">
    <property type="entry name" value="SAMP2"/>
    <property type="match status" value="1"/>
</dbReference>
<accession>A0ABZ3H331</accession>
<sequence length="80" mass="8887">MKSQKRSSQKKIKAKFIFLGGFEFREKEIEADPGVRYSELLSSLGINPETVVVIRNDEPVPIDSEIVPGEVKVLRVISGG</sequence>
<dbReference type="InterPro" id="IPR053833">
    <property type="entry name" value="SAMP2"/>
</dbReference>
<name>A0ABZ3H331_GEOAI</name>
<dbReference type="EMBL" id="CP087714">
    <property type="protein sequence ID" value="XAT63408.1"/>
    <property type="molecule type" value="Genomic_DNA"/>
</dbReference>
<keyword evidence="2" id="KW-1185">Reference proteome</keyword>
<reference evidence="1 2" key="1">
    <citation type="submission" date="2021-11" db="EMBL/GenBank/DDBJ databases">
        <title>Whole genome of Geoglobus acetivorans.</title>
        <authorList>
            <person name="Liu D."/>
        </authorList>
    </citation>
    <scope>NUCLEOTIDE SEQUENCE [LARGE SCALE GENOMIC DNA]</scope>
    <source>
        <strain evidence="1 2">SBH6</strain>
    </source>
</reference>
<dbReference type="SUPFAM" id="SSF54285">
    <property type="entry name" value="MoaD/ThiS"/>
    <property type="match status" value="1"/>
</dbReference>
<protein>
    <submittedName>
        <fullName evidence="1">MoaD/ThiS family protein</fullName>
    </submittedName>
</protein>
<dbReference type="CDD" id="cd17506">
    <property type="entry name" value="Ubl_SAMP2_like"/>
    <property type="match status" value="1"/>
</dbReference>
<dbReference type="InterPro" id="IPR016155">
    <property type="entry name" value="Mopterin_synth/thiamin_S_b"/>
</dbReference>
<dbReference type="RefSeq" id="WP_193807531.1">
    <property type="nucleotide sequence ID" value="NZ_CP087714.1"/>
</dbReference>
<evidence type="ECO:0000313" key="2">
    <source>
        <dbReference type="Proteomes" id="UP001492541"/>
    </source>
</evidence>
<gene>
    <name evidence="1" type="ORF">LPQ35_09115</name>
</gene>
<dbReference type="InterPro" id="IPR012675">
    <property type="entry name" value="Beta-grasp_dom_sf"/>
</dbReference>
<organism evidence="1 2">
    <name type="scientific">Geoglobus acetivorans</name>
    <dbReference type="NCBI Taxonomy" id="565033"/>
    <lineage>
        <taxon>Archaea</taxon>
        <taxon>Methanobacteriati</taxon>
        <taxon>Methanobacteriota</taxon>
        <taxon>Archaeoglobi</taxon>
        <taxon>Archaeoglobales</taxon>
        <taxon>Archaeoglobaceae</taxon>
        <taxon>Geoglobus</taxon>
    </lineage>
</organism>
<dbReference type="Gene3D" id="3.10.20.30">
    <property type="match status" value="1"/>
</dbReference>
<proteinExistence type="predicted"/>
<dbReference type="GeneID" id="90449851"/>
<evidence type="ECO:0000313" key="1">
    <source>
        <dbReference type="EMBL" id="XAT63408.1"/>
    </source>
</evidence>
<dbReference type="Proteomes" id="UP001492541">
    <property type="component" value="Chromosome"/>
</dbReference>